<gene>
    <name evidence="1" type="ORF">SCOCK_700017</name>
</gene>
<comment type="caution">
    <text evidence="1">The sequence shown here is derived from an EMBL/GenBank/DDBJ whole genome shotgun (WGS) entry which is preliminary data.</text>
</comment>
<proteinExistence type="predicted"/>
<evidence type="ECO:0000313" key="1">
    <source>
        <dbReference type="EMBL" id="CAG6398604.1"/>
    </source>
</evidence>
<dbReference type="EMBL" id="CAJSLV010000104">
    <property type="protein sequence ID" value="CAG6398604.1"/>
    <property type="molecule type" value="Genomic_DNA"/>
</dbReference>
<protein>
    <submittedName>
        <fullName evidence="1">Uncharacterized protein</fullName>
    </submittedName>
</protein>
<name>A0A9W4DZA1_9ACTN</name>
<dbReference type="RefSeq" id="WP_251500200.1">
    <property type="nucleotide sequence ID" value="NZ_CAJSLV010000104.1"/>
</dbReference>
<dbReference type="InterPro" id="IPR029058">
    <property type="entry name" value="AB_hydrolase_fold"/>
</dbReference>
<keyword evidence="2" id="KW-1185">Reference proteome</keyword>
<reference evidence="1" key="1">
    <citation type="submission" date="2021-05" db="EMBL/GenBank/DDBJ databases">
        <authorList>
            <person name="Arsene-Ploetze F."/>
        </authorList>
    </citation>
    <scope>NUCLEOTIDE SEQUENCE</scope>
    <source>
        <strain evidence="1">DSM 42138</strain>
    </source>
</reference>
<dbReference type="AlphaFoldDB" id="A0A9W4DZA1"/>
<evidence type="ECO:0000313" key="2">
    <source>
        <dbReference type="Proteomes" id="UP001152519"/>
    </source>
</evidence>
<dbReference type="Gene3D" id="3.40.50.1820">
    <property type="entry name" value="alpha/beta hydrolase"/>
    <property type="match status" value="1"/>
</dbReference>
<accession>A0A9W4DZA1</accession>
<organism evidence="1 2">
    <name type="scientific">Actinacidiphila cocklensis</name>
    <dbReference type="NCBI Taxonomy" id="887465"/>
    <lineage>
        <taxon>Bacteria</taxon>
        <taxon>Bacillati</taxon>
        <taxon>Actinomycetota</taxon>
        <taxon>Actinomycetes</taxon>
        <taxon>Kitasatosporales</taxon>
        <taxon>Streptomycetaceae</taxon>
        <taxon>Actinacidiphila</taxon>
    </lineage>
</organism>
<sequence>MDRRETGGLVRRVGLFPDELLTWVNTYWVTGTIDTSFTTCAEPVALPYRFDTPTVLSVFPRATTPEP</sequence>
<dbReference type="Proteomes" id="UP001152519">
    <property type="component" value="Unassembled WGS sequence"/>
</dbReference>